<keyword evidence="1" id="KW-0732">Signal</keyword>
<dbReference type="Proteomes" id="UP000290288">
    <property type="component" value="Unassembled WGS sequence"/>
</dbReference>
<proteinExistence type="predicted"/>
<reference evidence="2 3" key="1">
    <citation type="submission" date="2019-01" db="EMBL/GenBank/DDBJ databases">
        <title>Draft genome sequence of Psathyrella aberdarensis IHI B618.</title>
        <authorList>
            <person name="Buettner E."/>
            <person name="Kellner H."/>
        </authorList>
    </citation>
    <scope>NUCLEOTIDE SEQUENCE [LARGE SCALE GENOMIC DNA]</scope>
    <source>
        <strain evidence="2 3">IHI B618</strain>
    </source>
</reference>
<feature type="signal peptide" evidence="1">
    <location>
        <begin position="1"/>
        <end position="19"/>
    </location>
</feature>
<organism evidence="2 3">
    <name type="scientific">Candolleomyces aberdarensis</name>
    <dbReference type="NCBI Taxonomy" id="2316362"/>
    <lineage>
        <taxon>Eukaryota</taxon>
        <taxon>Fungi</taxon>
        <taxon>Dikarya</taxon>
        <taxon>Basidiomycota</taxon>
        <taxon>Agaricomycotina</taxon>
        <taxon>Agaricomycetes</taxon>
        <taxon>Agaricomycetidae</taxon>
        <taxon>Agaricales</taxon>
        <taxon>Agaricineae</taxon>
        <taxon>Psathyrellaceae</taxon>
        <taxon>Candolleomyces</taxon>
    </lineage>
</organism>
<dbReference type="OrthoDB" id="3685327at2759"/>
<evidence type="ECO:0000256" key="1">
    <source>
        <dbReference type="SAM" id="SignalP"/>
    </source>
</evidence>
<evidence type="ECO:0000313" key="3">
    <source>
        <dbReference type="Proteomes" id="UP000290288"/>
    </source>
</evidence>
<accession>A0A4Q2DKN8</accession>
<dbReference type="EMBL" id="SDEE01000185">
    <property type="protein sequence ID" value="RXW19741.1"/>
    <property type="molecule type" value="Genomic_DNA"/>
</dbReference>
<dbReference type="AlphaFoldDB" id="A0A4Q2DKN8"/>
<sequence>MRFITFLLSLLVFLTCVAGFPAAQPSEGPTPPIIMLTVGGGEGEPTTFPATTLAGAISQRDGNGTTDANLVARQGPIVSGLIVQGIVHLVEYVLGRIADDKGARSDYTRDFVVNAAKEYPGWNWVICHVEHTTQFDGVQGDDWGHDHVEFPVFLGSIGYEIYWFKSGTFVRGGDGGWLNWAYIGNIISRVDADGSSTVVFGTW</sequence>
<feature type="chain" id="PRO_5020902853" evidence="1">
    <location>
        <begin position="20"/>
        <end position="203"/>
    </location>
</feature>
<comment type="caution">
    <text evidence="2">The sequence shown here is derived from an EMBL/GenBank/DDBJ whole genome shotgun (WGS) entry which is preliminary data.</text>
</comment>
<evidence type="ECO:0000313" key="2">
    <source>
        <dbReference type="EMBL" id="RXW19741.1"/>
    </source>
</evidence>
<name>A0A4Q2DKN8_9AGAR</name>
<dbReference type="STRING" id="2316362.A0A4Q2DKN8"/>
<gene>
    <name evidence="2" type="ORF">EST38_g6103</name>
</gene>
<protein>
    <submittedName>
        <fullName evidence="2">Uncharacterized protein</fullName>
    </submittedName>
</protein>
<keyword evidence="3" id="KW-1185">Reference proteome</keyword>